<dbReference type="OrthoDB" id="10264196at2759"/>
<dbReference type="OMA" id="PLEWHMI"/>
<evidence type="ECO:0000313" key="6">
    <source>
        <dbReference type="EnsemblMetazoa" id="XP_014254956.1"/>
    </source>
</evidence>
<dbReference type="HAMAP" id="MF_02087">
    <property type="entry name" value="PLP_homeostasis"/>
    <property type="match status" value="1"/>
</dbReference>
<protein>
    <recommendedName>
        <fullName evidence="2">Pyridoxal phosphate homeostasis protein</fullName>
        <shortName evidence="2">PLP homeostasis protein</shortName>
    </recommendedName>
</protein>
<dbReference type="FunFam" id="3.20.20.10:FF:000007">
    <property type="entry name" value="Pyridoxal phosphate homeostasis protein"/>
    <property type="match status" value="1"/>
</dbReference>
<comment type="function">
    <text evidence="2">Pyridoxal 5'-phosphate (PLP)-binding protein, which may be involved in intracellular homeostatic regulation of pyridoxal 5'-phosphate (PLP), the active form of vitamin B6.</text>
</comment>
<dbReference type="EnsemblMetazoa" id="XM_014399470.2">
    <property type="protein sequence ID" value="XP_014254956.1"/>
    <property type="gene ID" value="LOC106669772"/>
</dbReference>
<comment type="similarity">
    <text evidence="2 4">Belongs to the pyridoxal phosphate-binding protein YggS/PROSC family.</text>
</comment>
<organism evidence="6 7">
    <name type="scientific">Cimex lectularius</name>
    <name type="common">Bed bug</name>
    <name type="synonym">Acanthia lectularia</name>
    <dbReference type="NCBI Taxonomy" id="79782"/>
    <lineage>
        <taxon>Eukaryota</taxon>
        <taxon>Metazoa</taxon>
        <taxon>Ecdysozoa</taxon>
        <taxon>Arthropoda</taxon>
        <taxon>Hexapoda</taxon>
        <taxon>Insecta</taxon>
        <taxon>Pterygota</taxon>
        <taxon>Neoptera</taxon>
        <taxon>Paraneoptera</taxon>
        <taxon>Hemiptera</taxon>
        <taxon>Heteroptera</taxon>
        <taxon>Panheteroptera</taxon>
        <taxon>Cimicomorpha</taxon>
        <taxon>Cimicidae</taxon>
        <taxon>Cimex</taxon>
    </lineage>
</organism>
<dbReference type="PANTHER" id="PTHR10146">
    <property type="entry name" value="PROLINE SYNTHETASE CO-TRANSCRIBED BACTERIAL HOMOLOG PROTEIN"/>
    <property type="match status" value="1"/>
</dbReference>
<evidence type="ECO:0000256" key="2">
    <source>
        <dbReference type="HAMAP-Rule" id="MF_03225"/>
    </source>
</evidence>
<evidence type="ECO:0000259" key="5">
    <source>
        <dbReference type="Pfam" id="PF01168"/>
    </source>
</evidence>
<dbReference type="NCBIfam" id="TIGR00044">
    <property type="entry name" value="YggS family pyridoxal phosphate-dependent enzyme"/>
    <property type="match status" value="1"/>
</dbReference>
<comment type="cofactor">
    <cofactor evidence="3">
        <name>pyridoxal 5'-phosphate</name>
        <dbReference type="ChEBI" id="CHEBI:597326"/>
    </cofactor>
</comment>
<dbReference type="Gene3D" id="3.20.20.10">
    <property type="entry name" value="Alanine racemase"/>
    <property type="match status" value="1"/>
</dbReference>
<name>A0A8I6S0V0_CIMLE</name>
<feature type="domain" description="Alanine racemase N-terminal" evidence="5">
    <location>
        <begin position="30"/>
        <end position="241"/>
    </location>
</feature>
<dbReference type="InterPro" id="IPR001608">
    <property type="entry name" value="Ala_racemase_N"/>
</dbReference>
<dbReference type="CDD" id="cd06822">
    <property type="entry name" value="PLPDE_III_YBL036c_euk"/>
    <property type="match status" value="1"/>
</dbReference>
<dbReference type="PIRSF" id="PIRSF004848">
    <property type="entry name" value="YBL036c_PLPDEIII"/>
    <property type="match status" value="1"/>
</dbReference>
<dbReference type="RefSeq" id="XP_014254956.1">
    <property type="nucleotide sequence ID" value="XM_014399470.2"/>
</dbReference>
<evidence type="ECO:0000313" key="7">
    <source>
        <dbReference type="Proteomes" id="UP000494040"/>
    </source>
</evidence>
<keyword evidence="1 2" id="KW-0663">Pyridoxal phosphate</keyword>
<dbReference type="Proteomes" id="UP000494040">
    <property type="component" value="Unassembled WGS sequence"/>
</dbReference>
<evidence type="ECO:0000256" key="3">
    <source>
        <dbReference type="PIRSR" id="PIRSR004848-1"/>
    </source>
</evidence>
<evidence type="ECO:0000256" key="4">
    <source>
        <dbReference type="RuleBase" id="RU004514"/>
    </source>
</evidence>
<proteinExistence type="inferred from homology"/>
<dbReference type="PANTHER" id="PTHR10146:SF14">
    <property type="entry name" value="PYRIDOXAL PHOSPHATE HOMEOSTASIS PROTEIN"/>
    <property type="match status" value="1"/>
</dbReference>
<keyword evidence="7" id="KW-1185">Reference proteome</keyword>
<reference evidence="6" key="1">
    <citation type="submission" date="2022-01" db="UniProtKB">
        <authorList>
            <consortium name="EnsemblMetazoa"/>
        </authorList>
    </citation>
    <scope>IDENTIFICATION</scope>
</reference>
<dbReference type="InterPro" id="IPR011078">
    <property type="entry name" value="PyrdxlP_homeostasis"/>
</dbReference>
<sequence>MMAESTVVKGLTDIYSRIDAACLKTGLTFKPRLVAVSKTKPKELVIEAYEHGQRNFGENYIQELFDKSNESQILERCKDIRWHFIGNLQKNKVNKLIGVPGLYAVETVDSEKLATVLDKAWSKSDKKELLNVMVQVNTSGEESKNGCTPVESVDLVKHVLEKCPSLKFIGLMTIGQYIEESLKGPNKDFLCLKKCREEVAEKLNLSVENIELSMGMSHDFEHAIELGSTSVRVGTAIFGTRNVNQKEENADK</sequence>
<evidence type="ECO:0000256" key="1">
    <source>
        <dbReference type="ARBA" id="ARBA00022898"/>
    </source>
</evidence>
<dbReference type="GO" id="GO:0030170">
    <property type="term" value="F:pyridoxal phosphate binding"/>
    <property type="evidence" value="ECO:0007669"/>
    <property type="project" value="UniProtKB-UniRule"/>
</dbReference>
<dbReference type="KEGG" id="clec:106669772"/>
<dbReference type="AlphaFoldDB" id="A0A8I6S0V0"/>
<dbReference type="InterPro" id="IPR029066">
    <property type="entry name" value="PLP-binding_barrel"/>
</dbReference>
<dbReference type="GeneID" id="106669772"/>
<accession>A0A8I6S0V0</accession>
<feature type="modified residue" description="N6-(pyridoxal phosphate)lysine" evidence="2 3">
    <location>
        <position position="38"/>
    </location>
</feature>
<dbReference type="PROSITE" id="PS01211">
    <property type="entry name" value="UPF0001"/>
    <property type="match status" value="1"/>
</dbReference>
<dbReference type="SUPFAM" id="SSF51419">
    <property type="entry name" value="PLP-binding barrel"/>
    <property type="match status" value="1"/>
</dbReference>
<dbReference type="Pfam" id="PF01168">
    <property type="entry name" value="Ala_racemase_N"/>
    <property type="match status" value="1"/>
</dbReference>